<reference evidence="5 6" key="1">
    <citation type="journal article" date="2019" name="Appl. Microbiol. Biotechnol.">
        <title>Genome sequence of Isaria javanica and comparative genome analysis insights into family S53 peptidase evolution in fungal entomopathogens.</title>
        <authorList>
            <person name="Lin R."/>
            <person name="Zhang X."/>
            <person name="Xin B."/>
            <person name="Zou M."/>
            <person name="Gao Y."/>
            <person name="Qin F."/>
            <person name="Hu Q."/>
            <person name="Xie B."/>
            <person name="Cheng X."/>
        </authorList>
    </citation>
    <scope>NUCLEOTIDE SEQUENCE [LARGE SCALE GENOMIC DNA]</scope>
    <source>
        <strain evidence="5 6">IJ1G</strain>
    </source>
</reference>
<dbReference type="EMBL" id="SPUK01000010">
    <property type="protein sequence ID" value="TQV94432.1"/>
    <property type="molecule type" value="Genomic_DNA"/>
</dbReference>
<dbReference type="AlphaFoldDB" id="A0A545VX49"/>
<dbReference type="PROSITE" id="PS00463">
    <property type="entry name" value="ZN2_CY6_FUNGAL_1"/>
    <property type="match status" value="1"/>
</dbReference>
<dbReference type="Gene3D" id="4.10.240.10">
    <property type="entry name" value="Zn(2)-C6 fungal-type DNA-binding domain"/>
    <property type="match status" value="1"/>
</dbReference>
<dbReference type="InterPro" id="IPR036864">
    <property type="entry name" value="Zn2-C6_fun-type_DNA-bd_sf"/>
</dbReference>
<name>A0A545VX49_9HYPO</name>
<dbReference type="InterPro" id="IPR021858">
    <property type="entry name" value="Fun_TF"/>
</dbReference>
<dbReference type="SUPFAM" id="SSF57701">
    <property type="entry name" value="Zn2/Cys6 DNA-binding domain"/>
    <property type="match status" value="1"/>
</dbReference>
<sequence>MESTNPAPALLDHRPKSATVKRQRKWHPRVFTGCLNCRQRHVKCDQQMPSCANCTRLNRKCTFSLTFVPLSVIGYPPSECSEDFPPTKSRRPTDPVDEEAADDTGDNYFPWHPESTDQLALQQPSDHQIVQASRCRDGPPAHFQSQSDMYYQHYLVTVSTLLIIFDTPSDSNPYRTLLRHVGGEHADILQGTMEALGAMHLSQLPQAQNRAHHRKAAVSMYANIVTQLRRALAAEAAQPASLDLFAVCLLLCMLEKMSATDASWKVHLRGAGSILRSIEALPIRRFLVSLMSYLDVAASCATGEAPILPGDYWETLGGGWQYNLGVPDFTTELYTDKRVLAQVRTAWSRVMSIQTDISIFAKLRRTGLCPQQRDTMYNDLIHRLKNWHDSAPDAFLQLESLDGIPQGASDDQVRTLTITSCVQSYALACAVYLERVDSRSTRSPDPNGEMQSVVDRTLTLTLNFSRGLNQLAVVWPILTAGIATIDPYKQDRCRMKLNDIKCFGFKHVSRALDTLEYCWQNMAQYGNVDYDKLEAMLSSNLVP</sequence>
<feature type="region of interest" description="Disordered" evidence="3">
    <location>
        <begin position="1"/>
        <end position="23"/>
    </location>
</feature>
<protein>
    <submittedName>
        <fullName evidence="5">C6 transcription factor</fullName>
    </submittedName>
</protein>
<dbReference type="GO" id="GO:0045944">
    <property type="term" value="P:positive regulation of transcription by RNA polymerase II"/>
    <property type="evidence" value="ECO:0007669"/>
    <property type="project" value="TreeGrafter"/>
</dbReference>
<evidence type="ECO:0000256" key="2">
    <source>
        <dbReference type="ARBA" id="ARBA00023242"/>
    </source>
</evidence>
<comment type="subcellular location">
    <subcellularLocation>
        <location evidence="1">Nucleus</location>
    </subcellularLocation>
</comment>
<dbReference type="GO" id="GO:0000981">
    <property type="term" value="F:DNA-binding transcription factor activity, RNA polymerase II-specific"/>
    <property type="evidence" value="ECO:0007669"/>
    <property type="project" value="InterPro"/>
</dbReference>
<dbReference type="OrthoDB" id="5386330at2759"/>
<dbReference type="GO" id="GO:0000976">
    <property type="term" value="F:transcription cis-regulatory region binding"/>
    <property type="evidence" value="ECO:0007669"/>
    <property type="project" value="TreeGrafter"/>
</dbReference>
<feature type="region of interest" description="Disordered" evidence="3">
    <location>
        <begin position="79"/>
        <end position="107"/>
    </location>
</feature>
<evidence type="ECO:0000259" key="4">
    <source>
        <dbReference type="PROSITE" id="PS50048"/>
    </source>
</evidence>
<dbReference type="PANTHER" id="PTHR37534">
    <property type="entry name" value="TRANSCRIPTIONAL ACTIVATOR PROTEIN UGA3"/>
    <property type="match status" value="1"/>
</dbReference>
<dbReference type="InterPro" id="IPR001138">
    <property type="entry name" value="Zn2Cys6_DnaBD"/>
</dbReference>
<dbReference type="GO" id="GO:0005634">
    <property type="term" value="C:nucleus"/>
    <property type="evidence" value="ECO:0007669"/>
    <property type="project" value="UniProtKB-SubCell"/>
</dbReference>
<evidence type="ECO:0000256" key="3">
    <source>
        <dbReference type="SAM" id="MobiDB-lite"/>
    </source>
</evidence>
<dbReference type="CDD" id="cd00067">
    <property type="entry name" value="GAL4"/>
    <property type="match status" value="1"/>
</dbReference>
<evidence type="ECO:0000313" key="6">
    <source>
        <dbReference type="Proteomes" id="UP000315783"/>
    </source>
</evidence>
<comment type="caution">
    <text evidence="5">The sequence shown here is derived from an EMBL/GenBank/DDBJ whole genome shotgun (WGS) entry which is preliminary data.</text>
</comment>
<dbReference type="SMART" id="SM00066">
    <property type="entry name" value="GAL4"/>
    <property type="match status" value="1"/>
</dbReference>
<evidence type="ECO:0000313" key="5">
    <source>
        <dbReference type="EMBL" id="TQV94432.1"/>
    </source>
</evidence>
<evidence type="ECO:0000256" key="1">
    <source>
        <dbReference type="ARBA" id="ARBA00004123"/>
    </source>
</evidence>
<feature type="compositionally biased region" description="Acidic residues" evidence="3">
    <location>
        <begin position="95"/>
        <end position="105"/>
    </location>
</feature>
<dbReference type="PANTHER" id="PTHR37534:SF41">
    <property type="entry name" value="SFGA"/>
    <property type="match status" value="1"/>
</dbReference>
<keyword evidence="6" id="KW-1185">Reference proteome</keyword>
<dbReference type="Proteomes" id="UP000315783">
    <property type="component" value="Unassembled WGS sequence"/>
</dbReference>
<dbReference type="Pfam" id="PF11951">
    <property type="entry name" value="Fungal_trans_2"/>
    <property type="match status" value="1"/>
</dbReference>
<feature type="domain" description="Zn(2)-C6 fungal-type" evidence="4">
    <location>
        <begin position="33"/>
        <end position="63"/>
    </location>
</feature>
<keyword evidence="2" id="KW-0539">Nucleus</keyword>
<gene>
    <name evidence="5" type="ORF">IF1G_07311</name>
</gene>
<proteinExistence type="predicted"/>
<dbReference type="Pfam" id="PF00172">
    <property type="entry name" value="Zn_clus"/>
    <property type="match status" value="1"/>
</dbReference>
<accession>A0A545VX49</accession>
<organism evidence="5 6">
    <name type="scientific">Cordyceps javanica</name>
    <dbReference type="NCBI Taxonomy" id="43265"/>
    <lineage>
        <taxon>Eukaryota</taxon>
        <taxon>Fungi</taxon>
        <taxon>Dikarya</taxon>
        <taxon>Ascomycota</taxon>
        <taxon>Pezizomycotina</taxon>
        <taxon>Sordariomycetes</taxon>
        <taxon>Hypocreomycetidae</taxon>
        <taxon>Hypocreales</taxon>
        <taxon>Cordycipitaceae</taxon>
        <taxon>Cordyceps</taxon>
    </lineage>
</organism>
<dbReference type="GO" id="GO:0008270">
    <property type="term" value="F:zinc ion binding"/>
    <property type="evidence" value="ECO:0007669"/>
    <property type="project" value="InterPro"/>
</dbReference>
<dbReference type="PROSITE" id="PS50048">
    <property type="entry name" value="ZN2_CY6_FUNGAL_2"/>
    <property type="match status" value="1"/>
</dbReference>